<proteinExistence type="predicted"/>
<sequence>MRRLLGFFWSGFFRADPVTGSFVATGVVRITARGLLRVFRPGRGGCAMSFSRERLLRLITGLPFDVPGKRLARFGSTTPGEIGLAWSALRRAAR</sequence>
<name>A0A073AYX2_9PSEU</name>
<evidence type="ECO:0000313" key="2">
    <source>
        <dbReference type="Proteomes" id="UP000031419"/>
    </source>
</evidence>
<dbReference type="RefSeq" id="WP_029722145.1">
    <property type="nucleotide sequence ID" value="NZ_JAJUIW010000006.1"/>
</dbReference>
<organism evidence="1 2">
    <name type="scientific">Saccharopolyspora rectivirgula</name>
    <dbReference type="NCBI Taxonomy" id="28042"/>
    <lineage>
        <taxon>Bacteria</taxon>
        <taxon>Bacillati</taxon>
        <taxon>Actinomycetota</taxon>
        <taxon>Actinomycetes</taxon>
        <taxon>Pseudonocardiales</taxon>
        <taxon>Pseudonocardiaceae</taxon>
        <taxon>Saccharopolyspora</taxon>
    </lineage>
</organism>
<gene>
    <name evidence="1" type="ORF">GU90_07185</name>
</gene>
<dbReference type="Proteomes" id="UP000031419">
    <property type="component" value="Unassembled WGS sequence"/>
</dbReference>
<reference evidence="1 2" key="1">
    <citation type="submission" date="2014-06" db="EMBL/GenBank/DDBJ databases">
        <title>Saccharopolyspora rectivirgula DSM-43113 Genome sequencing.</title>
        <authorList>
            <person name="Barrera C."/>
            <person name="Millon L."/>
            <person name="Rognon B."/>
            <person name="Zaugg C."/>
            <person name="Monod M."/>
        </authorList>
    </citation>
    <scope>NUCLEOTIDE SEQUENCE [LARGE SCALE GENOMIC DNA]</scope>
    <source>
        <strain evidence="1 2">DSM 43113</strain>
    </source>
</reference>
<protein>
    <submittedName>
        <fullName evidence="1">Uncharacterized protein</fullName>
    </submittedName>
</protein>
<dbReference type="EMBL" id="JNVU01000017">
    <property type="protein sequence ID" value="KEI44983.1"/>
    <property type="molecule type" value="Genomic_DNA"/>
</dbReference>
<comment type="caution">
    <text evidence="1">The sequence shown here is derived from an EMBL/GenBank/DDBJ whole genome shotgun (WGS) entry which is preliminary data.</text>
</comment>
<accession>A0A073AYX2</accession>
<evidence type="ECO:0000313" key="1">
    <source>
        <dbReference type="EMBL" id="KEI44983.1"/>
    </source>
</evidence>
<dbReference type="AlphaFoldDB" id="A0A073AYX2"/>
<keyword evidence="2" id="KW-1185">Reference proteome</keyword>